<evidence type="ECO:0000313" key="3">
    <source>
        <dbReference type="Proteomes" id="UP000186096"/>
    </source>
</evidence>
<dbReference type="Proteomes" id="UP000186096">
    <property type="component" value="Unassembled WGS sequence"/>
</dbReference>
<dbReference type="PANTHER" id="PTHR12126:SF11">
    <property type="entry name" value="NADH DEHYDROGENASE [UBIQUINONE] 1 ALPHA SUBCOMPLEX SUBUNIT 9, MITOCHONDRIAL"/>
    <property type="match status" value="1"/>
</dbReference>
<dbReference type="EMBL" id="FTNI01000059">
    <property type="protein sequence ID" value="SIS25097.1"/>
    <property type="molecule type" value="Genomic_DNA"/>
</dbReference>
<sequence>MRIVVAGGTGLIGSKVVESLQLLGHDVVPAAPGTGVDTISGRGVADALKGADVVVDVTNKVIFEPEPILDFFTTSTRTLLNAGREAGVRHHVVLSIVGVDRLSHPGYLDAKAAQERLVAESGTPFTIVRATQFFENLTAMCAGMAQDDVIVPPTADLQPVAAADVAAALVDVATSAPLDGVVEVAGPERAAFARFIGSALAARGDERPLKPDAGAGYFGVPIVRDSLVPLGVARIGRTTFDDWSATQSS</sequence>
<dbReference type="RefSeq" id="WP_076443272.1">
    <property type="nucleotide sequence ID" value="NZ_CP192071.1"/>
</dbReference>
<dbReference type="Pfam" id="PF13460">
    <property type="entry name" value="NAD_binding_10"/>
    <property type="match status" value="1"/>
</dbReference>
<keyword evidence="3" id="KW-1185">Reference proteome</keyword>
<dbReference type="InterPro" id="IPR036291">
    <property type="entry name" value="NAD(P)-bd_dom_sf"/>
</dbReference>
<organism evidence="2 3">
    <name type="scientific">Microbispora rosea</name>
    <dbReference type="NCBI Taxonomy" id="58117"/>
    <lineage>
        <taxon>Bacteria</taxon>
        <taxon>Bacillati</taxon>
        <taxon>Actinomycetota</taxon>
        <taxon>Actinomycetes</taxon>
        <taxon>Streptosporangiales</taxon>
        <taxon>Streptosporangiaceae</taxon>
        <taxon>Microbispora</taxon>
    </lineage>
</organism>
<accession>A0A1N7HJS3</accession>
<feature type="domain" description="NAD(P)-binding" evidence="1">
    <location>
        <begin position="44"/>
        <end position="174"/>
    </location>
</feature>
<evidence type="ECO:0000259" key="1">
    <source>
        <dbReference type="Pfam" id="PF13460"/>
    </source>
</evidence>
<dbReference type="PANTHER" id="PTHR12126">
    <property type="entry name" value="NADH-UBIQUINONE OXIDOREDUCTASE 39 KDA SUBUNIT-RELATED"/>
    <property type="match status" value="1"/>
</dbReference>
<dbReference type="AlphaFoldDB" id="A0A1N7HJS3"/>
<name>A0A1N7HJS3_9ACTN</name>
<proteinExistence type="predicted"/>
<dbReference type="STRING" id="58117.SAMN05421833_15915"/>
<dbReference type="Gene3D" id="3.40.50.720">
    <property type="entry name" value="NAD(P)-binding Rossmann-like Domain"/>
    <property type="match status" value="1"/>
</dbReference>
<gene>
    <name evidence="2" type="ORF">SAMN05421833_15915</name>
</gene>
<evidence type="ECO:0000313" key="2">
    <source>
        <dbReference type="EMBL" id="SIS25097.1"/>
    </source>
</evidence>
<dbReference type="OrthoDB" id="9771302at2"/>
<dbReference type="InterPro" id="IPR016040">
    <property type="entry name" value="NAD(P)-bd_dom"/>
</dbReference>
<dbReference type="InterPro" id="IPR051207">
    <property type="entry name" value="ComplexI_NDUFA9_subunit"/>
</dbReference>
<reference evidence="3" key="1">
    <citation type="submission" date="2017-01" db="EMBL/GenBank/DDBJ databases">
        <authorList>
            <person name="Varghese N."/>
            <person name="Submissions S."/>
        </authorList>
    </citation>
    <scope>NUCLEOTIDE SEQUENCE [LARGE SCALE GENOMIC DNA]</scope>
    <source>
        <strain evidence="3">ATCC 12950</strain>
    </source>
</reference>
<dbReference type="SUPFAM" id="SSF51735">
    <property type="entry name" value="NAD(P)-binding Rossmann-fold domains"/>
    <property type="match status" value="1"/>
</dbReference>
<protein>
    <submittedName>
        <fullName evidence="2">Uncharacterized conserved protein YbjT, contains NAD(P)-binding and DUF2867 domains</fullName>
    </submittedName>
</protein>
<dbReference type="GO" id="GO:0044877">
    <property type="term" value="F:protein-containing complex binding"/>
    <property type="evidence" value="ECO:0007669"/>
    <property type="project" value="TreeGrafter"/>
</dbReference>